<reference evidence="1" key="1">
    <citation type="submission" date="2021-05" db="EMBL/GenBank/DDBJ databases">
        <authorList>
            <person name="Pan Q."/>
            <person name="Jouanno E."/>
            <person name="Zahm M."/>
            <person name="Klopp C."/>
            <person name="Cabau C."/>
            <person name="Louis A."/>
            <person name="Berthelot C."/>
            <person name="Parey E."/>
            <person name="Roest Crollius H."/>
            <person name="Montfort J."/>
            <person name="Robinson-Rechavi M."/>
            <person name="Bouchez O."/>
            <person name="Lampietro C."/>
            <person name="Lopez Roques C."/>
            <person name="Donnadieu C."/>
            <person name="Postlethwait J."/>
            <person name="Bobe J."/>
            <person name="Dillon D."/>
            <person name="Chandos A."/>
            <person name="von Hippel F."/>
            <person name="Guiguen Y."/>
        </authorList>
    </citation>
    <scope>NUCLEOTIDE SEQUENCE</scope>
    <source>
        <strain evidence="1">YG-Jan2019</strain>
    </source>
</reference>
<dbReference type="EMBL" id="CM055755">
    <property type="protein sequence ID" value="KAJ7990488.1"/>
    <property type="molecule type" value="Genomic_DNA"/>
</dbReference>
<dbReference type="Proteomes" id="UP001157502">
    <property type="component" value="Chromosome 28"/>
</dbReference>
<accession>A0ACC2FGB9</accession>
<comment type="caution">
    <text evidence="1">The sequence shown here is derived from an EMBL/GenBank/DDBJ whole genome shotgun (WGS) entry which is preliminary data.</text>
</comment>
<organism evidence="1 2">
    <name type="scientific">Dallia pectoralis</name>
    <name type="common">Alaska blackfish</name>
    <dbReference type="NCBI Taxonomy" id="75939"/>
    <lineage>
        <taxon>Eukaryota</taxon>
        <taxon>Metazoa</taxon>
        <taxon>Chordata</taxon>
        <taxon>Craniata</taxon>
        <taxon>Vertebrata</taxon>
        <taxon>Euteleostomi</taxon>
        <taxon>Actinopterygii</taxon>
        <taxon>Neopterygii</taxon>
        <taxon>Teleostei</taxon>
        <taxon>Protacanthopterygii</taxon>
        <taxon>Esociformes</taxon>
        <taxon>Umbridae</taxon>
        <taxon>Dallia</taxon>
    </lineage>
</organism>
<protein>
    <submittedName>
        <fullName evidence="1">Uncharacterized protein</fullName>
    </submittedName>
</protein>
<evidence type="ECO:0000313" key="1">
    <source>
        <dbReference type="EMBL" id="KAJ7990488.1"/>
    </source>
</evidence>
<keyword evidence="2" id="KW-1185">Reference proteome</keyword>
<sequence length="84" mass="9057">MEVTTTPTNVPTYLVSSIFTTLFLFWPIGIAALVFSYKVHEANKVGALEKASEASRTAKILNIVGLVIGIVFSIIAFVLKLTLG</sequence>
<proteinExistence type="predicted"/>
<gene>
    <name evidence="1" type="ORF">DPEC_G00300840</name>
</gene>
<name>A0ACC2FGB9_DALPE</name>
<evidence type="ECO:0000313" key="2">
    <source>
        <dbReference type="Proteomes" id="UP001157502"/>
    </source>
</evidence>